<reference evidence="3" key="2">
    <citation type="journal article" date="2023" name="BMC Genomics">
        <title>Pest status, molecular evolution, and epigenetic factors derived from the genome assembly of Frankliniella fusca, a thysanopteran phytovirus vector.</title>
        <authorList>
            <person name="Catto M.A."/>
            <person name="Labadie P.E."/>
            <person name="Jacobson A.L."/>
            <person name="Kennedy G.G."/>
            <person name="Srinivasan R."/>
            <person name="Hunt B.G."/>
        </authorList>
    </citation>
    <scope>NUCLEOTIDE SEQUENCE</scope>
    <source>
        <strain evidence="3">PL_HMW_Pooled</strain>
    </source>
</reference>
<feature type="region of interest" description="Disordered" evidence="1">
    <location>
        <begin position="214"/>
        <end position="237"/>
    </location>
</feature>
<organism evidence="3 4">
    <name type="scientific">Frankliniella fusca</name>
    <dbReference type="NCBI Taxonomy" id="407009"/>
    <lineage>
        <taxon>Eukaryota</taxon>
        <taxon>Metazoa</taxon>
        <taxon>Ecdysozoa</taxon>
        <taxon>Arthropoda</taxon>
        <taxon>Hexapoda</taxon>
        <taxon>Insecta</taxon>
        <taxon>Pterygota</taxon>
        <taxon>Neoptera</taxon>
        <taxon>Paraneoptera</taxon>
        <taxon>Thysanoptera</taxon>
        <taxon>Terebrantia</taxon>
        <taxon>Thripoidea</taxon>
        <taxon>Thripidae</taxon>
        <taxon>Frankliniella</taxon>
    </lineage>
</organism>
<evidence type="ECO:0000313" key="3">
    <source>
        <dbReference type="EMBL" id="KAK3922834.1"/>
    </source>
</evidence>
<accession>A0AAE1LLE3</accession>
<sequence>MRLHHKSRHPDEYNEGDVKLLEERSVVKKGPYSAAEIREIAHAEVALPAYTKTSQKTLVTALSTIVHRSADGLKKLRKREDYQKALSEASLTAQALEEAIASVSENEPGTTVPSDSISNLPNGAGTVVSTAPPLNSDKGPGTAVSTGPYLILTKVDAAFLHISDERTCTALRILREDASPPIQEIIDLAESGPDIHLLADRVDAYLLSIHSESAHKGRKTTRNKRNPKKVLKGNRSKRRAQQYAKYQHLFKENTSQVAANLINGTDLEVFITPKEEDISLFFEKTYSKIEVPWQPRPPPSTTVVNVRHPISKCELVSALKRMSESAAGPDGIDRKDLRAMRHDDLLALLNVIWGANLISPILKRNRTVLLPKSGDLTNPKNWRPITIASRVLRLLQQLISQRLEREIPLTFSQRGFTKQDGVMINNTILQSVLKTYRAEGRPLMVLSLDLAKAFDRVTIESIVDALRSRGVDDGTVKTCVVTKPLLQISGHNVPTLAVTDQFKYLGHQYTHHGVQTPGLTKLDQVLNRIRAAPLKPYQKLLIIQRYLIPSLYHGLQQINITASKLNTYNTKIRGFVKGILKLPVTAPDICIHAPLRFGGLAIPDLKIQVASMMLRRLTKIRLCPDPDIQAALGSAP</sequence>
<dbReference type="SUPFAM" id="SSF56672">
    <property type="entry name" value="DNA/RNA polymerases"/>
    <property type="match status" value="1"/>
</dbReference>
<dbReference type="Proteomes" id="UP001219518">
    <property type="component" value="Unassembled WGS sequence"/>
</dbReference>
<gene>
    <name evidence="3" type="ORF">KUF71_012101</name>
</gene>
<dbReference type="PANTHER" id="PTHR19446">
    <property type="entry name" value="REVERSE TRANSCRIPTASES"/>
    <property type="match status" value="1"/>
</dbReference>
<evidence type="ECO:0000313" key="4">
    <source>
        <dbReference type="Proteomes" id="UP001219518"/>
    </source>
</evidence>
<feature type="non-terminal residue" evidence="3">
    <location>
        <position position="636"/>
    </location>
</feature>
<dbReference type="InterPro" id="IPR043502">
    <property type="entry name" value="DNA/RNA_pol_sf"/>
</dbReference>
<keyword evidence="4" id="KW-1185">Reference proteome</keyword>
<feature type="compositionally biased region" description="Basic residues" evidence="1">
    <location>
        <begin position="216"/>
        <end position="237"/>
    </location>
</feature>
<dbReference type="AlphaFoldDB" id="A0AAE1LLE3"/>
<feature type="compositionally biased region" description="Polar residues" evidence="1">
    <location>
        <begin position="103"/>
        <end position="133"/>
    </location>
</feature>
<dbReference type="InterPro" id="IPR000477">
    <property type="entry name" value="RT_dom"/>
</dbReference>
<proteinExistence type="predicted"/>
<comment type="caution">
    <text evidence="3">The sequence shown here is derived from an EMBL/GenBank/DDBJ whole genome shotgun (WGS) entry which is preliminary data.</text>
</comment>
<evidence type="ECO:0000256" key="1">
    <source>
        <dbReference type="SAM" id="MobiDB-lite"/>
    </source>
</evidence>
<dbReference type="Pfam" id="PF00078">
    <property type="entry name" value="RVT_1"/>
    <property type="match status" value="1"/>
</dbReference>
<dbReference type="GO" id="GO:0071897">
    <property type="term" value="P:DNA biosynthetic process"/>
    <property type="evidence" value="ECO:0007669"/>
    <property type="project" value="UniProtKB-ARBA"/>
</dbReference>
<feature type="domain" description="Reverse transcriptase" evidence="2">
    <location>
        <begin position="371"/>
        <end position="490"/>
    </location>
</feature>
<feature type="region of interest" description="Disordered" evidence="1">
    <location>
        <begin position="103"/>
        <end position="141"/>
    </location>
</feature>
<name>A0AAE1LLE3_9NEOP</name>
<protein>
    <submittedName>
        <fullName evidence="3">Retrovirus-related Pol polyprotein from type-2 retrotransposable element R2DM</fullName>
    </submittedName>
</protein>
<reference evidence="3" key="1">
    <citation type="submission" date="2021-07" db="EMBL/GenBank/DDBJ databases">
        <authorList>
            <person name="Catto M.A."/>
            <person name="Jacobson A."/>
            <person name="Kennedy G."/>
            <person name="Labadie P."/>
            <person name="Hunt B.G."/>
            <person name="Srinivasan R."/>
        </authorList>
    </citation>
    <scope>NUCLEOTIDE SEQUENCE</scope>
    <source>
        <strain evidence="3">PL_HMW_Pooled</strain>
        <tissue evidence="3">Head</tissue>
    </source>
</reference>
<evidence type="ECO:0000259" key="2">
    <source>
        <dbReference type="Pfam" id="PF00078"/>
    </source>
</evidence>
<dbReference type="EMBL" id="JAHWGI010001121">
    <property type="protein sequence ID" value="KAK3922834.1"/>
    <property type="molecule type" value="Genomic_DNA"/>
</dbReference>